<evidence type="ECO:0000313" key="2">
    <source>
        <dbReference type="EMBL" id="KKN56919.1"/>
    </source>
</evidence>
<feature type="compositionally biased region" description="Acidic residues" evidence="1">
    <location>
        <begin position="37"/>
        <end position="52"/>
    </location>
</feature>
<feature type="region of interest" description="Disordered" evidence="1">
    <location>
        <begin position="129"/>
        <end position="184"/>
    </location>
</feature>
<organism evidence="2">
    <name type="scientific">marine sediment metagenome</name>
    <dbReference type="NCBI Taxonomy" id="412755"/>
    <lineage>
        <taxon>unclassified sequences</taxon>
        <taxon>metagenomes</taxon>
        <taxon>ecological metagenomes</taxon>
    </lineage>
</organism>
<dbReference type="EMBL" id="LAZR01000827">
    <property type="protein sequence ID" value="KKN56919.1"/>
    <property type="molecule type" value="Genomic_DNA"/>
</dbReference>
<accession>A0A0F9RQF6</accession>
<evidence type="ECO:0000256" key="1">
    <source>
        <dbReference type="SAM" id="MobiDB-lite"/>
    </source>
</evidence>
<comment type="caution">
    <text evidence="2">The sequence shown here is derived from an EMBL/GenBank/DDBJ whole genome shotgun (WGS) entry which is preliminary data.</text>
</comment>
<sequence length="184" mass="19634">MTTQSDKDRAFPRPPLPAGSTEPVSAVPPAEPIAVDPIEELDVTELQVEEPTGEPLSIEPVTPAPAVEPIGESDTGAEGDEAAREAREAASPPIQGTDLDHLFEVPKFDDPDMEIRDLVSLDVEEDIVGGSLDEATSVTEEDILGDSFDVGDPEEGRPTPRPPSPRVPRKRPPLPPPGGVLRMR</sequence>
<name>A0A0F9RQF6_9ZZZZ</name>
<feature type="compositionally biased region" description="Basic and acidic residues" evidence="1">
    <location>
        <begin position="1"/>
        <end position="11"/>
    </location>
</feature>
<reference evidence="2" key="1">
    <citation type="journal article" date="2015" name="Nature">
        <title>Complex archaea that bridge the gap between prokaryotes and eukaryotes.</title>
        <authorList>
            <person name="Spang A."/>
            <person name="Saw J.H."/>
            <person name="Jorgensen S.L."/>
            <person name="Zaremba-Niedzwiedzka K."/>
            <person name="Martijn J."/>
            <person name="Lind A.E."/>
            <person name="van Eijk R."/>
            <person name="Schleper C."/>
            <person name="Guy L."/>
            <person name="Ettema T.J."/>
        </authorList>
    </citation>
    <scope>NUCLEOTIDE SEQUENCE</scope>
</reference>
<proteinExistence type="predicted"/>
<dbReference type="AlphaFoldDB" id="A0A0F9RQF6"/>
<protein>
    <submittedName>
        <fullName evidence="2">Uncharacterized protein</fullName>
    </submittedName>
</protein>
<feature type="compositionally biased region" description="Acidic residues" evidence="1">
    <location>
        <begin position="139"/>
        <end position="153"/>
    </location>
</feature>
<feature type="region of interest" description="Disordered" evidence="1">
    <location>
        <begin position="1"/>
        <end position="104"/>
    </location>
</feature>
<gene>
    <name evidence="2" type="ORF">LCGC14_0567720</name>
</gene>